<dbReference type="Proteomes" id="UP000646244">
    <property type="component" value="Unassembled WGS sequence"/>
</dbReference>
<gene>
    <name evidence="1" type="ORF">GCM10010507_38620</name>
</gene>
<evidence type="ECO:0000313" key="2">
    <source>
        <dbReference type="Proteomes" id="UP000646244"/>
    </source>
</evidence>
<comment type="caution">
    <text evidence="1">The sequence shown here is derived from an EMBL/GenBank/DDBJ whole genome shotgun (WGS) entry which is preliminary data.</text>
</comment>
<reference evidence="1" key="1">
    <citation type="journal article" date="2014" name="Int. J. Syst. Evol. Microbiol.">
        <title>Complete genome sequence of Corynebacterium casei LMG S-19264T (=DSM 44701T), isolated from a smear-ripened cheese.</title>
        <authorList>
            <consortium name="US DOE Joint Genome Institute (JGI-PGF)"/>
            <person name="Walter F."/>
            <person name="Albersmeier A."/>
            <person name="Kalinowski J."/>
            <person name="Ruckert C."/>
        </authorList>
    </citation>
    <scope>NUCLEOTIDE SEQUENCE</scope>
    <source>
        <strain evidence="1">JCM 4633</strain>
    </source>
</reference>
<organism evidence="1 2">
    <name type="scientific">Streptomyces cinnamoneus</name>
    <name type="common">Streptoverticillium cinnamoneum</name>
    <dbReference type="NCBI Taxonomy" id="53446"/>
    <lineage>
        <taxon>Bacteria</taxon>
        <taxon>Bacillati</taxon>
        <taxon>Actinomycetota</taxon>
        <taxon>Actinomycetes</taxon>
        <taxon>Kitasatosporales</taxon>
        <taxon>Streptomycetaceae</taxon>
        <taxon>Streptomyces</taxon>
        <taxon>Streptomyces cinnamoneus group</taxon>
    </lineage>
</organism>
<dbReference type="EMBL" id="BMVB01000012">
    <property type="protein sequence ID" value="GHC58126.1"/>
    <property type="molecule type" value="Genomic_DNA"/>
</dbReference>
<reference evidence="1" key="2">
    <citation type="submission" date="2020-09" db="EMBL/GenBank/DDBJ databases">
        <authorList>
            <person name="Sun Q."/>
            <person name="Ohkuma M."/>
        </authorList>
    </citation>
    <scope>NUCLEOTIDE SEQUENCE</scope>
    <source>
        <strain evidence="1">JCM 4633</strain>
    </source>
</reference>
<sequence>MSQGRQPWRTPPHNAERQLQYGRGMAFGRDRNSEPPVAVVDWRGVHTFSIDIVERETGPQRKRPVLGPNAVRVPRREGQDRVKAPCAFFRSGVVGVRDVGRVLYEDREARQVLCAIEECDAEGDERRYSVRDGRGQEVGVIRRVPPARKLLRHTWRIQQAGHAEIVGRNKWAAIAPKEVAARAAGKFLGGLVESAMSLGHDDGQVKERTLLWLAGEEQVMQSVGQEFQIKARWLDRRLAFAVATFADR</sequence>
<proteinExistence type="predicted"/>
<name>A0A918WMY6_STRCJ</name>
<dbReference type="AlphaFoldDB" id="A0A918WMY6"/>
<protein>
    <submittedName>
        <fullName evidence="1">Uncharacterized protein</fullName>
    </submittedName>
</protein>
<evidence type="ECO:0000313" key="1">
    <source>
        <dbReference type="EMBL" id="GHC58126.1"/>
    </source>
</evidence>
<accession>A0A918WMY6</accession>